<dbReference type="Gene3D" id="1.20.1090.10">
    <property type="entry name" value="Dehydroquinate synthase-like - alpha domain"/>
    <property type="match status" value="1"/>
</dbReference>
<proteinExistence type="predicted"/>
<dbReference type="InterPro" id="IPR056798">
    <property type="entry name" value="ADH_Fe_C"/>
</dbReference>
<comment type="caution">
    <text evidence="4">The sequence shown here is derived from an EMBL/GenBank/DDBJ whole genome shotgun (WGS) entry which is preliminary data.</text>
</comment>
<reference evidence="4" key="1">
    <citation type="journal article" date="2023" name="Mol. Phylogenet. Evol.">
        <title>Genome-scale phylogeny and comparative genomics of the fungal order Sordariales.</title>
        <authorList>
            <person name="Hensen N."/>
            <person name="Bonometti L."/>
            <person name="Westerberg I."/>
            <person name="Brannstrom I.O."/>
            <person name="Guillou S."/>
            <person name="Cros-Aarteil S."/>
            <person name="Calhoun S."/>
            <person name="Haridas S."/>
            <person name="Kuo A."/>
            <person name="Mondo S."/>
            <person name="Pangilinan J."/>
            <person name="Riley R."/>
            <person name="LaButti K."/>
            <person name="Andreopoulos B."/>
            <person name="Lipzen A."/>
            <person name="Chen C."/>
            <person name="Yan M."/>
            <person name="Daum C."/>
            <person name="Ng V."/>
            <person name="Clum A."/>
            <person name="Steindorff A."/>
            <person name="Ohm R.A."/>
            <person name="Martin F."/>
            <person name="Silar P."/>
            <person name="Natvig D.O."/>
            <person name="Lalanne C."/>
            <person name="Gautier V."/>
            <person name="Ament-Velasquez S.L."/>
            <person name="Kruys A."/>
            <person name="Hutchinson M.I."/>
            <person name="Powell A.J."/>
            <person name="Barry K."/>
            <person name="Miller A.N."/>
            <person name="Grigoriev I.V."/>
            <person name="Debuchy R."/>
            <person name="Gladieux P."/>
            <person name="Hiltunen Thoren M."/>
            <person name="Johannesson H."/>
        </authorList>
    </citation>
    <scope>NUCLEOTIDE SEQUENCE</scope>
    <source>
        <strain evidence="4">CBS 118394</strain>
    </source>
</reference>
<organism evidence="4 5">
    <name type="scientific">Apodospora peruviana</name>
    <dbReference type="NCBI Taxonomy" id="516989"/>
    <lineage>
        <taxon>Eukaryota</taxon>
        <taxon>Fungi</taxon>
        <taxon>Dikarya</taxon>
        <taxon>Ascomycota</taxon>
        <taxon>Pezizomycotina</taxon>
        <taxon>Sordariomycetes</taxon>
        <taxon>Sordariomycetidae</taxon>
        <taxon>Sordariales</taxon>
        <taxon>Lasiosphaeriaceae</taxon>
        <taxon>Apodospora</taxon>
    </lineage>
</organism>
<keyword evidence="5" id="KW-1185">Reference proteome</keyword>
<dbReference type="GO" id="GO:0004022">
    <property type="term" value="F:alcohol dehydrogenase (NAD+) activity"/>
    <property type="evidence" value="ECO:0007669"/>
    <property type="project" value="TreeGrafter"/>
</dbReference>
<reference evidence="4" key="2">
    <citation type="submission" date="2023-06" db="EMBL/GenBank/DDBJ databases">
        <authorList>
            <consortium name="Lawrence Berkeley National Laboratory"/>
            <person name="Haridas S."/>
            <person name="Hensen N."/>
            <person name="Bonometti L."/>
            <person name="Westerberg I."/>
            <person name="Brannstrom I.O."/>
            <person name="Guillou S."/>
            <person name="Cros-Aarteil S."/>
            <person name="Calhoun S."/>
            <person name="Kuo A."/>
            <person name="Mondo S."/>
            <person name="Pangilinan J."/>
            <person name="Riley R."/>
            <person name="Labutti K."/>
            <person name="Andreopoulos B."/>
            <person name="Lipzen A."/>
            <person name="Chen C."/>
            <person name="Yanf M."/>
            <person name="Daum C."/>
            <person name="Ng V."/>
            <person name="Clum A."/>
            <person name="Steindorff A."/>
            <person name="Ohm R."/>
            <person name="Martin F."/>
            <person name="Silar P."/>
            <person name="Natvig D."/>
            <person name="Lalanne C."/>
            <person name="Gautier V."/>
            <person name="Ament-Velasquez S.L."/>
            <person name="Kruys A."/>
            <person name="Hutchinson M.I."/>
            <person name="Powell A.J."/>
            <person name="Barry K."/>
            <person name="Miller A.N."/>
            <person name="Grigoriev I.V."/>
            <person name="Debuchy R."/>
            <person name="Gladieux P."/>
            <person name="Thoren M.H."/>
            <person name="Johannesson H."/>
        </authorList>
    </citation>
    <scope>NUCLEOTIDE SEQUENCE</scope>
    <source>
        <strain evidence="4">CBS 118394</strain>
    </source>
</reference>
<evidence type="ECO:0000313" key="4">
    <source>
        <dbReference type="EMBL" id="KAK3317053.1"/>
    </source>
</evidence>
<evidence type="ECO:0000313" key="5">
    <source>
        <dbReference type="Proteomes" id="UP001283341"/>
    </source>
</evidence>
<dbReference type="SUPFAM" id="SSF56796">
    <property type="entry name" value="Dehydroquinate synthase-like"/>
    <property type="match status" value="1"/>
</dbReference>
<dbReference type="PANTHER" id="PTHR11496:SF107">
    <property type="entry name" value="ALCOHOL DEHYDROGENASE, PUTATIVE (AFU_ORTHOLOGUE AFUA_1G06800)-RELATED"/>
    <property type="match status" value="1"/>
</dbReference>
<evidence type="ECO:0000256" key="1">
    <source>
        <dbReference type="ARBA" id="ARBA00023002"/>
    </source>
</evidence>
<evidence type="ECO:0000259" key="3">
    <source>
        <dbReference type="Pfam" id="PF25137"/>
    </source>
</evidence>
<protein>
    <submittedName>
        <fullName evidence="4">Alcohol dehydrogenase</fullName>
    </submittedName>
</protein>
<dbReference type="PANTHER" id="PTHR11496">
    <property type="entry name" value="ALCOHOL DEHYDROGENASE"/>
    <property type="match status" value="1"/>
</dbReference>
<dbReference type="GO" id="GO:0046872">
    <property type="term" value="F:metal ion binding"/>
    <property type="evidence" value="ECO:0007669"/>
    <property type="project" value="InterPro"/>
</dbReference>
<feature type="domain" description="Alcohol dehydrogenase iron-type/glycerol dehydrogenase GldA" evidence="2">
    <location>
        <begin position="32"/>
        <end position="190"/>
    </location>
</feature>
<feature type="domain" description="Fe-containing alcohol dehydrogenase-like C-terminal" evidence="3">
    <location>
        <begin position="203"/>
        <end position="415"/>
    </location>
</feature>
<gene>
    <name evidence="4" type="ORF">B0H66DRAFT_311158</name>
</gene>
<name>A0AAE0I1V3_9PEZI</name>
<dbReference type="Proteomes" id="UP001283341">
    <property type="component" value="Unassembled WGS sequence"/>
</dbReference>
<dbReference type="EMBL" id="JAUEDM010000005">
    <property type="protein sequence ID" value="KAK3317053.1"/>
    <property type="molecule type" value="Genomic_DNA"/>
</dbReference>
<dbReference type="GO" id="GO:0005739">
    <property type="term" value="C:mitochondrion"/>
    <property type="evidence" value="ECO:0007669"/>
    <property type="project" value="TreeGrafter"/>
</dbReference>
<dbReference type="InterPro" id="IPR001670">
    <property type="entry name" value="ADH_Fe/GldA"/>
</dbReference>
<keyword evidence="1" id="KW-0560">Oxidoreductase</keyword>
<accession>A0AAE0I1V3</accession>
<dbReference type="CDD" id="cd08192">
    <property type="entry name" value="MAR-like"/>
    <property type="match status" value="1"/>
</dbReference>
<dbReference type="AlphaFoldDB" id="A0AAE0I1V3"/>
<sequence>MVLEGETYFQALQPKPYVSIGIPFAQSCKHHVVETFGASRAYIIVSKSISTTDAFVTLKEALGDRVVGIRYGIRQHVPWPDVLEVAADLRDLRADLIVTLGAGSLTDAAKVASFAVANGAFTLGALDKLHIRAKPDPATLKACTIPTINIPTSLSGGEYNAAGGGTDLRNNRKTSFQHPTIGAQLVILDPALTVSTPERVWLSSGMRAVDHCVEGLCSSFFRPKEGNEAQLVEVERTLVKGLRLLLPNLLATKQNPEDLEARRSEMLGVIEAIRGFKSGVQMGASHGIGHQLGPMGVGHGETSCVMLPSVLRWNRDNGDAWMAERQRRVLDAFWTDKRVAEALKRRGLSPKTLSAGDAVGAYVAELGMPTCLKDVGIGKERLGELAKNAMTDRNIPTNPVAITREEVLEILEMAWGSQGQ</sequence>
<dbReference type="InterPro" id="IPR039697">
    <property type="entry name" value="Alcohol_dehydrogenase_Fe"/>
</dbReference>
<dbReference type="Pfam" id="PF00465">
    <property type="entry name" value="Fe-ADH"/>
    <property type="match status" value="1"/>
</dbReference>
<dbReference type="Pfam" id="PF25137">
    <property type="entry name" value="ADH_Fe_C"/>
    <property type="match status" value="1"/>
</dbReference>
<evidence type="ECO:0000259" key="2">
    <source>
        <dbReference type="Pfam" id="PF00465"/>
    </source>
</evidence>
<dbReference type="Gene3D" id="3.40.50.1970">
    <property type="match status" value="1"/>
</dbReference>